<proteinExistence type="predicted"/>
<dbReference type="InterPro" id="IPR023387">
    <property type="entry name" value="DUF1653-like_dom"/>
</dbReference>
<dbReference type="OrthoDB" id="371169at2"/>
<dbReference type="Proteomes" id="UP000199659">
    <property type="component" value="Unassembled WGS sequence"/>
</dbReference>
<reference evidence="2 3" key="1">
    <citation type="submission" date="2016-10" db="EMBL/GenBank/DDBJ databases">
        <authorList>
            <person name="de Groot N.N."/>
        </authorList>
    </citation>
    <scope>NUCLEOTIDE SEQUENCE [LARGE SCALE GENOMIC DNA]</scope>
    <source>
        <strain evidence="2 3">743A</strain>
    </source>
</reference>
<dbReference type="Gene3D" id="2.30.30.320">
    <property type="entry name" value="DUF1653-like domain"/>
    <property type="match status" value="1"/>
</dbReference>
<dbReference type="RefSeq" id="WP_092561500.1">
    <property type="nucleotide sequence ID" value="NZ_FOYZ01000010.1"/>
</dbReference>
<gene>
    <name evidence="2" type="ORF">SAMN05661086_02618</name>
</gene>
<organism evidence="2 3">
    <name type="scientific">Anaeromicropila populeti</name>
    <dbReference type="NCBI Taxonomy" id="37658"/>
    <lineage>
        <taxon>Bacteria</taxon>
        <taxon>Bacillati</taxon>
        <taxon>Bacillota</taxon>
        <taxon>Clostridia</taxon>
        <taxon>Lachnospirales</taxon>
        <taxon>Lachnospiraceae</taxon>
        <taxon>Anaeromicropila</taxon>
    </lineage>
</organism>
<dbReference type="AlphaFoldDB" id="A0A1I6KRA5"/>
<dbReference type="InterPro" id="IPR037135">
    <property type="entry name" value="DUF1653-like_dom_sf"/>
</dbReference>
<dbReference type="EMBL" id="FOYZ01000010">
    <property type="protein sequence ID" value="SFR93783.1"/>
    <property type="molecule type" value="Genomic_DNA"/>
</dbReference>
<feature type="domain" description="DUF1653" evidence="1">
    <location>
        <begin position="12"/>
        <end position="75"/>
    </location>
</feature>
<sequence length="188" mass="22139">MEQNHIPRPGEFYRHFKNKYYQIITTATHTETGELLVIYQALYGDFQIYARSLEMFTEKLDKEAYPQALQVQRFEKVEKPEDLVEKPKKMEICTEDKKEEAAEEKKEEKTVEIPTASDEALDKFFDAKSYKDKLSVLQSMRNRVTDKELHDMAVVLDISLEDGSVEEKYMSLVQSLQTMLRFESNRFS</sequence>
<evidence type="ECO:0000313" key="2">
    <source>
        <dbReference type="EMBL" id="SFR93783.1"/>
    </source>
</evidence>
<name>A0A1I6KRA5_9FIRM</name>
<evidence type="ECO:0000313" key="3">
    <source>
        <dbReference type="Proteomes" id="UP000199659"/>
    </source>
</evidence>
<dbReference type="STRING" id="37658.SAMN05661086_02618"/>
<dbReference type="Pfam" id="PF07866">
    <property type="entry name" value="DUF1653"/>
    <property type="match status" value="1"/>
</dbReference>
<evidence type="ECO:0000259" key="1">
    <source>
        <dbReference type="Pfam" id="PF07866"/>
    </source>
</evidence>
<protein>
    <recommendedName>
        <fullName evidence="1">DUF1653 domain-containing protein</fullName>
    </recommendedName>
</protein>
<keyword evidence="3" id="KW-1185">Reference proteome</keyword>
<accession>A0A1I6KRA5</accession>